<evidence type="ECO:0000256" key="3">
    <source>
        <dbReference type="ARBA" id="ARBA00023004"/>
    </source>
</evidence>
<protein>
    <submittedName>
        <fullName evidence="6">Metallophosphoesterase</fullName>
    </submittedName>
</protein>
<dbReference type="AlphaFoldDB" id="A0A345BYD2"/>
<evidence type="ECO:0000256" key="4">
    <source>
        <dbReference type="ARBA" id="ARBA00025742"/>
    </source>
</evidence>
<dbReference type="EMBL" id="CP031092">
    <property type="protein sequence ID" value="AXF55963.1"/>
    <property type="molecule type" value="Genomic_DNA"/>
</dbReference>
<dbReference type="InterPro" id="IPR050884">
    <property type="entry name" value="CNP_phosphodiesterase-III"/>
</dbReference>
<sequence>MAMNVLLRQSFRVHDTHVLHNKDYLETVCNEQMTYFHFPLASNRLHNFNDALTLSSNSPCTLSIVSKKTFGRYLMLRFALIGDLHYPILETETAAFKEARQRFFTSFFTDFLQTSADLHVSIGDLTHHGDLNELEQAYQFLKNEPINFKHVLGNHDVYSHEKQTVQTITTQPRYSHLETDEAVLVFLDSTREKKPDDWSGMIDVEQFNWLRHLLEHYQDQRLIVFAHHPLYNTTTRSDQDKASIVSEDPVHDLLANHKTGGFYICGHTHVHSIARKKQWTYIQTAAVYDHPAIRVIEFENGRLHTTLKACEDEHTLENAETVRHHVYKRETPFDIMGATTDRTQTVVLS</sequence>
<comment type="similarity">
    <text evidence="4">Belongs to the cyclic nucleotide phosphodiesterase class-III family.</text>
</comment>
<keyword evidence="2" id="KW-0378">Hydrolase</keyword>
<evidence type="ECO:0000313" key="6">
    <source>
        <dbReference type="EMBL" id="AXF55963.1"/>
    </source>
</evidence>
<dbReference type="InterPro" id="IPR004843">
    <property type="entry name" value="Calcineurin-like_PHP"/>
</dbReference>
<dbReference type="PANTHER" id="PTHR42988:SF2">
    <property type="entry name" value="CYCLIC NUCLEOTIDE PHOSPHODIESTERASE CBUA0032-RELATED"/>
    <property type="match status" value="1"/>
</dbReference>
<dbReference type="SUPFAM" id="SSF56300">
    <property type="entry name" value="Metallo-dependent phosphatases"/>
    <property type="match status" value="1"/>
</dbReference>
<evidence type="ECO:0000259" key="5">
    <source>
        <dbReference type="Pfam" id="PF00149"/>
    </source>
</evidence>
<dbReference type="InterPro" id="IPR042281">
    <property type="entry name" value="GpdQ_beta-strand"/>
</dbReference>
<reference evidence="6 7" key="1">
    <citation type="journal article" date="2018" name="J. Microbiol.">
        <title>Salicibibacter kimchii gen. nov., sp. nov., a moderately halophilic and alkalitolerant bacterium in the family Bacillaceae, isolated from kimchi.</title>
        <authorList>
            <person name="Jang J.Y."/>
            <person name="Oh Y.J."/>
            <person name="Lim S.K."/>
            <person name="Park H.K."/>
            <person name="Lee C."/>
            <person name="Kim J.Y."/>
            <person name="Lee M.A."/>
            <person name="Choi H.J."/>
        </authorList>
    </citation>
    <scope>NUCLEOTIDE SEQUENCE [LARGE SCALE GENOMIC DNA]</scope>
    <source>
        <strain evidence="6 7">NKC1-1</strain>
    </source>
</reference>
<dbReference type="InterPro" id="IPR029052">
    <property type="entry name" value="Metallo-depent_PP-like"/>
</dbReference>
<dbReference type="CDD" id="cd00838">
    <property type="entry name" value="MPP_superfamily"/>
    <property type="match status" value="1"/>
</dbReference>
<dbReference type="Gene3D" id="3.60.21.10">
    <property type="match status" value="1"/>
</dbReference>
<organism evidence="6 7">
    <name type="scientific">Salicibibacter kimchii</name>
    <dbReference type="NCBI Taxonomy" id="2099786"/>
    <lineage>
        <taxon>Bacteria</taxon>
        <taxon>Bacillati</taxon>
        <taxon>Bacillota</taxon>
        <taxon>Bacilli</taxon>
        <taxon>Bacillales</taxon>
        <taxon>Bacillaceae</taxon>
        <taxon>Salicibibacter</taxon>
    </lineage>
</organism>
<accession>A0A345BYD2</accession>
<name>A0A345BYD2_9BACI</name>
<keyword evidence="1" id="KW-0479">Metal-binding</keyword>
<dbReference type="Proteomes" id="UP000252100">
    <property type="component" value="Chromosome"/>
</dbReference>
<dbReference type="Gene3D" id="3.30.750.180">
    <property type="entry name" value="GpdQ, beta-strand dimerisation domain"/>
    <property type="match status" value="1"/>
</dbReference>
<dbReference type="GO" id="GO:0016787">
    <property type="term" value="F:hydrolase activity"/>
    <property type="evidence" value="ECO:0007669"/>
    <property type="project" value="UniProtKB-KW"/>
</dbReference>
<dbReference type="KEGG" id="rue:DT065_07945"/>
<dbReference type="PANTHER" id="PTHR42988">
    <property type="entry name" value="PHOSPHOHYDROLASE"/>
    <property type="match status" value="1"/>
</dbReference>
<dbReference type="GO" id="GO:0046872">
    <property type="term" value="F:metal ion binding"/>
    <property type="evidence" value="ECO:0007669"/>
    <property type="project" value="UniProtKB-KW"/>
</dbReference>
<proteinExistence type="inferred from homology"/>
<evidence type="ECO:0000256" key="1">
    <source>
        <dbReference type="ARBA" id="ARBA00022723"/>
    </source>
</evidence>
<feature type="domain" description="Calcineurin-like phosphoesterase" evidence="5">
    <location>
        <begin position="76"/>
        <end position="270"/>
    </location>
</feature>
<evidence type="ECO:0000313" key="7">
    <source>
        <dbReference type="Proteomes" id="UP000252100"/>
    </source>
</evidence>
<dbReference type="Pfam" id="PF00149">
    <property type="entry name" value="Metallophos"/>
    <property type="match status" value="1"/>
</dbReference>
<gene>
    <name evidence="6" type="ORF">DT065_07945</name>
</gene>
<keyword evidence="7" id="KW-1185">Reference proteome</keyword>
<keyword evidence="3" id="KW-0408">Iron</keyword>
<evidence type="ECO:0000256" key="2">
    <source>
        <dbReference type="ARBA" id="ARBA00022801"/>
    </source>
</evidence>